<dbReference type="AlphaFoldDB" id="A0AAV4LNE3"/>
<comment type="caution">
    <text evidence="1">The sequence shown here is derived from an EMBL/GenBank/DDBJ whole genome shotgun (WGS) entry which is preliminary data.</text>
</comment>
<evidence type="ECO:0000313" key="1">
    <source>
        <dbReference type="EMBL" id="GIX61561.1"/>
    </source>
</evidence>
<organism evidence="1 2">
    <name type="scientific">Babesia caballi</name>
    <dbReference type="NCBI Taxonomy" id="5871"/>
    <lineage>
        <taxon>Eukaryota</taxon>
        <taxon>Sar</taxon>
        <taxon>Alveolata</taxon>
        <taxon>Apicomplexa</taxon>
        <taxon>Aconoidasida</taxon>
        <taxon>Piroplasmida</taxon>
        <taxon>Babesiidae</taxon>
        <taxon>Babesia</taxon>
    </lineage>
</organism>
<evidence type="ECO:0000313" key="2">
    <source>
        <dbReference type="Proteomes" id="UP001497744"/>
    </source>
</evidence>
<dbReference type="GeneID" id="94193044"/>
<name>A0AAV4LNE3_BABCB</name>
<sequence length="242" mass="25191">MADRGRGSHGVLSNLDALHGVPELGLVELRAVGEKRFVQLEVGDVDDGAPQVHAVPEAHEGQRGVVNAHGDEADASHEENVGEVGEPVDLPGDVGGLGEVDAREDEGDDGDADVVEVRQRHDGLGLRQDRADAHDVADGGRGGVDGGHHGEVVNGHVIGVGEDVDDVAAHERGEGEGDAERQNHHLFDVLVEPAHGPEGVGLRFGGGVHRCCGARGSEQCARCGGAFGDDFGRSSCRRRLVP</sequence>
<protein>
    <submittedName>
        <fullName evidence="1">Transcriptional regulator, putative</fullName>
    </submittedName>
</protein>
<dbReference type="Proteomes" id="UP001497744">
    <property type="component" value="Unassembled WGS sequence"/>
</dbReference>
<dbReference type="EMBL" id="BPLF01000001">
    <property type="protein sequence ID" value="GIX61561.1"/>
    <property type="molecule type" value="Genomic_DNA"/>
</dbReference>
<keyword evidence="2" id="KW-1185">Reference proteome</keyword>
<reference evidence="1 2" key="1">
    <citation type="submission" date="2021-06" db="EMBL/GenBank/DDBJ databases">
        <title>Genome sequence of Babesia caballi.</title>
        <authorList>
            <person name="Yamagishi J."/>
            <person name="Kidaka T."/>
            <person name="Ochi A."/>
        </authorList>
    </citation>
    <scope>NUCLEOTIDE SEQUENCE [LARGE SCALE GENOMIC DNA]</scope>
    <source>
        <strain evidence="1">USDA-D6B2</strain>
    </source>
</reference>
<dbReference type="RefSeq" id="XP_067713632.1">
    <property type="nucleotide sequence ID" value="XM_067857531.1"/>
</dbReference>
<gene>
    <name evidence="1" type="ORF">BcabD6B2_09960</name>
</gene>
<accession>A0AAV4LNE3</accession>
<proteinExistence type="predicted"/>